<feature type="region of interest" description="Disordered" evidence="1">
    <location>
        <begin position="81"/>
        <end position="139"/>
    </location>
</feature>
<proteinExistence type="predicted"/>
<gene>
    <name evidence="2" type="ORF">GWK47_038875</name>
</gene>
<sequence length="139" mass="14668">MVMEEATRGRRSAGNDVLMCTPSPAIKKVNTDYNPAITITPPYVAIKSWTTVGWLEGIPMPHTVRKGTMQSWTCALRPVSGVSGDGGCTGQPCKPPPPSRQPQQTRCGGPPQADRSTPGPAARGLLFAVHTNGRAESTG</sequence>
<dbReference type="AlphaFoldDB" id="A0A8J4YKL7"/>
<evidence type="ECO:0000313" key="3">
    <source>
        <dbReference type="Proteomes" id="UP000770661"/>
    </source>
</evidence>
<name>A0A8J4YKL7_CHIOP</name>
<organism evidence="2 3">
    <name type="scientific">Chionoecetes opilio</name>
    <name type="common">Atlantic snow crab</name>
    <name type="synonym">Cancer opilio</name>
    <dbReference type="NCBI Taxonomy" id="41210"/>
    <lineage>
        <taxon>Eukaryota</taxon>
        <taxon>Metazoa</taxon>
        <taxon>Ecdysozoa</taxon>
        <taxon>Arthropoda</taxon>
        <taxon>Crustacea</taxon>
        <taxon>Multicrustacea</taxon>
        <taxon>Malacostraca</taxon>
        <taxon>Eumalacostraca</taxon>
        <taxon>Eucarida</taxon>
        <taxon>Decapoda</taxon>
        <taxon>Pleocyemata</taxon>
        <taxon>Brachyura</taxon>
        <taxon>Eubrachyura</taxon>
        <taxon>Majoidea</taxon>
        <taxon>Majidae</taxon>
        <taxon>Chionoecetes</taxon>
    </lineage>
</organism>
<comment type="caution">
    <text evidence="2">The sequence shown here is derived from an EMBL/GenBank/DDBJ whole genome shotgun (WGS) entry which is preliminary data.</text>
</comment>
<protein>
    <submittedName>
        <fullName evidence="2">Uncharacterized protein</fullName>
    </submittedName>
</protein>
<accession>A0A8J4YKL7</accession>
<evidence type="ECO:0000256" key="1">
    <source>
        <dbReference type="SAM" id="MobiDB-lite"/>
    </source>
</evidence>
<dbReference type="EMBL" id="JACEEZ010005749">
    <property type="protein sequence ID" value="KAG0725306.1"/>
    <property type="molecule type" value="Genomic_DNA"/>
</dbReference>
<keyword evidence="3" id="KW-1185">Reference proteome</keyword>
<evidence type="ECO:0000313" key="2">
    <source>
        <dbReference type="EMBL" id="KAG0725306.1"/>
    </source>
</evidence>
<reference evidence="2" key="1">
    <citation type="submission" date="2020-07" db="EMBL/GenBank/DDBJ databases">
        <title>The High-quality genome of the commercially important snow crab, Chionoecetes opilio.</title>
        <authorList>
            <person name="Jeong J.-H."/>
            <person name="Ryu S."/>
        </authorList>
    </citation>
    <scope>NUCLEOTIDE SEQUENCE</scope>
    <source>
        <strain evidence="2">MADBK_172401_WGS</strain>
        <tissue evidence="2">Digestive gland</tissue>
    </source>
</reference>
<dbReference type="Proteomes" id="UP000770661">
    <property type="component" value="Unassembled WGS sequence"/>
</dbReference>